<evidence type="ECO:0000313" key="1">
    <source>
        <dbReference type="EMBL" id="MCL1031735.1"/>
    </source>
</evidence>
<dbReference type="RefSeq" id="WP_248947670.1">
    <property type="nucleotide sequence ID" value="NZ_CBCSGY010000020.1"/>
</dbReference>
<name>A0ABT0KI68_9GAMM</name>
<evidence type="ECO:0008006" key="3">
    <source>
        <dbReference type="Google" id="ProtNLM"/>
    </source>
</evidence>
<comment type="caution">
    <text evidence="1">The sequence shown here is derived from an EMBL/GenBank/DDBJ whole genome shotgun (WGS) entry which is preliminary data.</text>
</comment>
<dbReference type="EMBL" id="JAGQDC010000031">
    <property type="protein sequence ID" value="MCL1031735.1"/>
    <property type="molecule type" value="Genomic_DNA"/>
</dbReference>
<accession>A0ABT0KI68</accession>
<organism evidence="1 2">
    <name type="scientific">Serratia silvae</name>
    <dbReference type="NCBI Taxonomy" id="2824122"/>
    <lineage>
        <taxon>Bacteria</taxon>
        <taxon>Pseudomonadati</taxon>
        <taxon>Pseudomonadota</taxon>
        <taxon>Gammaproteobacteria</taxon>
        <taxon>Enterobacterales</taxon>
        <taxon>Yersiniaceae</taxon>
        <taxon>Serratia</taxon>
    </lineage>
</organism>
<dbReference type="Proteomes" id="UP001165275">
    <property type="component" value="Unassembled WGS sequence"/>
</dbReference>
<keyword evidence="2" id="KW-1185">Reference proteome</keyword>
<proteinExistence type="predicted"/>
<evidence type="ECO:0000313" key="2">
    <source>
        <dbReference type="Proteomes" id="UP001165275"/>
    </source>
</evidence>
<dbReference type="Gene3D" id="3.40.190.290">
    <property type="match status" value="1"/>
</dbReference>
<dbReference type="SUPFAM" id="SSF53850">
    <property type="entry name" value="Periplasmic binding protein-like II"/>
    <property type="match status" value="1"/>
</dbReference>
<gene>
    <name evidence="1" type="ORF">KAJ71_22305</name>
</gene>
<protein>
    <recommendedName>
        <fullName evidence="3">LysR substrate-binding domain-containing protein</fullName>
    </recommendedName>
</protein>
<reference evidence="1" key="1">
    <citation type="submission" date="2021-04" db="EMBL/GenBank/DDBJ databases">
        <title>Genome sequence of Serratia sp. arafor3.</title>
        <authorList>
            <person name="Besaury L."/>
        </authorList>
    </citation>
    <scope>NUCLEOTIDE SEQUENCE</scope>
    <source>
        <strain evidence="1">Arafor3</strain>
    </source>
</reference>
<sequence>MVLRTYVTSGLLTQILADYQAPSREMHLLYSPNRYPTQKLRCFIDAVMAEYG</sequence>